<comment type="caution">
    <text evidence="2">The sequence shown here is derived from an EMBL/GenBank/DDBJ whole genome shotgun (WGS) entry which is preliminary data.</text>
</comment>
<evidence type="ECO:0000256" key="1">
    <source>
        <dbReference type="SAM" id="SignalP"/>
    </source>
</evidence>
<sequence>MNRVIATILLTLAVVPAKAVVPGESPKLVVGITVDQLRSDYLYALQHLFGEKGFKKMLGSGTVYDRVRFDLPYMDRAVATATIYTGTIPFYHGIPAETVYDASSRKSIPILVDAKYMGNATDETYSARALRTSTLSDEVKVAGNGLGRVYAVAPDATTSILAGGHIANCAFWIDDETGKWVTTTYYNDAPAYILQRNYTASLSSRIDTIKWSPLYAAEQYTAIPYYTQPYSFKHGFSRADRTCYERFKTSALVNSEVTDVAIELIEKGQLGKRGYLDMVNIGYTAAPYNRGDIQQYGIELQDTYVRLDRDLARLFEAIERSVGLQNTVIFLTSTGYFTGDGREPSIFKIESGEFYPKRAVSLLNMYLMALYGNGEWVSGFHHNQIYLNRKLIKERDIDLDTLRDKCATFLIDMAGVQDVYTLQRILLRSTNEHTDALRRGLLPRYSGDLFVELVPGWEVVHEDAANTREYVRHNAVESPFILMAPQVPSRKITTPVEVTAIAPTVARVLRIRSPNASAAMPESVL</sequence>
<evidence type="ECO:0000313" key="3">
    <source>
        <dbReference type="Proteomes" id="UP000824246"/>
    </source>
</evidence>
<dbReference type="PIRSF" id="PIRSF031924">
    <property type="entry name" value="Pi-irrepressible_AP"/>
    <property type="match status" value="1"/>
</dbReference>
<reference evidence="2" key="1">
    <citation type="journal article" date="2021" name="PeerJ">
        <title>Extensive microbial diversity within the chicken gut microbiome revealed by metagenomics and culture.</title>
        <authorList>
            <person name="Gilroy R."/>
            <person name="Ravi A."/>
            <person name="Getino M."/>
            <person name="Pursley I."/>
            <person name="Horton D.L."/>
            <person name="Alikhan N.F."/>
            <person name="Baker D."/>
            <person name="Gharbi K."/>
            <person name="Hall N."/>
            <person name="Watson M."/>
            <person name="Adriaenssens E.M."/>
            <person name="Foster-Nyarko E."/>
            <person name="Jarju S."/>
            <person name="Secka A."/>
            <person name="Antonio M."/>
            <person name="Oren A."/>
            <person name="Chaudhuri R.R."/>
            <person name="La Ragione R."/>
            <person name="Hildebrand F."/>
            <person name="Pallen M.J."/>
        </authorList>
    </citation>
    <scope>NUCLEOTIDE SEQUENCE</scope>
    <source>
        <strain evidence="2">ChiHjej12B11-16260</strain>
    </source>
</reference>
<dbReference type="EMBL" id="DXFB01000004">
    <property type="protein sequence ID" value="HIX44621.1"/>
    <property type="molecule type" value="Genomic_DNA"/>
</dbReference>
<dbReference type="Gene3D" id="3.30.1360.150">
    <property type="match status" value="1"/>
</dbReference>
<dbReference type="CDD" id="cd16016">
    <property type="entry name" value="AP-SPAP"/>
    <property type="match status" value="1"/>
</dbReference>
<dbReference type="SUPFAM" id="SSF53649">
    <property type="entry name" value="Alkaline phosphatase-like"/>
    <property type="match status" value="1"/>
</dbReference>
<evidence type="ECO:0000313" key="2">
    <source>
        <dbReference type="EMBL" id="HIX44621.1"/>
    </source>
</evidence>
<dbReference type="InterPro" id="IPR026263">
    <property type="entry name" value="Alkaline_phosphatase_prok"/>
</dbReference>
<dbReference type="Gene3D" id="3.40.720.10">
    <property type="entry name" value="Alkaline Phosphatase, subunit A"/>
    <property type="match status" value="1"/>
</dbReference>
<dbReference type="GO" id="GO:0004035">
    <property type="term" value="F:alkaline phosphatase activity"/>
    <property type="evidence" value="ECO:0007669"/>
    <property type="project" value="InterPro"/>
</dbReference>
<gene>
    <name evidence="2" type="ORF">H9982_00195</name>
</gene>
<reference evidence="2" key="2">
    <citation type="submission" date="2021-04" db="EMBL/GenBank/DDBJ databases">
        <authorList>
            <person name="Gilroy R."/>
        </authorList>
    </citation>
    <scope>NUCLEOTIDE SEQUENCE</scope>
    <source>
        <strain evidence="2">ChiHjej12B11-16260</strain>
    </source>
</reference>
<dbReference type="Pfam" id="PF01663">
    <property type="entry name" value="Phosphodiest"/>
    <property type="match status" value="1"/>
</dbReference>
<organism evidence="2 3">
    <name type="scientific">Candidatus Barnesiella excrementipullorum</name>
    <dbReference type="NCBI Taxonomy" id="2838479"/>
    <lineage>
        <taxon>Bacteria</taxon>
        <taxon>Pseudomonadati</taxon>
        <taxon>Bacteroidota</taxon>
        <taxon>Bacteroidia</taxon>
        <taxon>Bacteroidales</taxon>
        <taxon>Barnesiellaceae</taxon>
        <taxon>Barnesiella</taxon>
    </lineage>
</organism>
<protein>
    <submittedName>
        <fullName evidence="2">Alkaline phosphatase family protein</fullName>
    </submittedName>
</protein>
<feature type="signal peptide" evidence="1">
    <location>
        <begin position="1"/>
        <end position="19"/>
    </location>
</feature>
<name>A0A9D2APS9_9BACT</name>
<dbReference type="InterPro" id="IPR017850">
    <property type="entry name" value="Alkaline_phosphatase_core_sf"/>
</dbReference>
<keyword evidence="1" id="KW-0732">Signal</keyword>
<accession>A0A9D2APS9</accession>
<dbReference type="Proteomes" id="UP000824246">
    <property type="component" value="Unassembled WGS sequence"/>
</dbReference>
<feature type="chain" id="PRO_5039503945" evidence="1">
    <location>
        <begin position="20"/>
        <end position="525"/>
    </location>
</feature>
<proteinExistence type="predicted"/>
<dbReference type="InterPro" id="IPR002591">
    <property type="entry name" value="Phosphodiest/P_Trfase"/>
</dbReference>
<dbReference type="AlphaFoldDB" id="A0A9D2APS9"/>